<protein>
    <submittedName>
        <fullName evidence="3">Uncharacterized protein</fullName>
    </submittedName>
</protein>
<gene>
    <name evidence="3" type="ORF">ABEB36_011299</name>
</gene>
<sequence length="110" mass="12639">MIEIMLKKCEIFLLFVYCLGLLPHETIQQRENSKGTYNRPSENGILYSHPEHKTDKPHGVHWKSIAIIIIAVIILAIICYGTNCLFICHDVCCLTRVDTSYKKMDLAFLV</sequence>
<feature type="chain" id="PRO_5044861118" evidence="2">
    <location>
        <begin position="29"/>
        <end position="110"/>
    </location>
</feature>
<dbReference type="Proteomes" id="UP001566132">
    <property type="component" value="Unassembled WGS sequence"/>
</dbReference>
<reference evidence="3 4" key="1">
    <citation type="submission" date="2024-05" db="EMBL/GenBank/DDBJ databases">
        <title>Genetic variation in Jamaican populations of the coffee berry borer (Hypothenemus hampei).</title>
        <authorList>
            <person name="Errbii M."/>
            <person name="Myrie A."/>
        </authorList>
    </citation>
    <scope>NUCLEOTIDE SEQUENCE [LARGE SCALE GENOMIC DNA]</scope>
    <source>
        <strain evidence="3">JA-Hopewell-2020-01-JO</strain>
        <tissue evidence="3">Whole body</tissue>
    </source>
</reference>
<evidence type="ECO:0000256" key="2">
    <source>
        <dbReference type="SAM" id="SignalP"/>
    </source>
</evidence>
<keyword evidence="1" id="KW-0472">Membrane</keyword>
<keyword evidence="1" id="KW-1133">Transmembrane helix</keyword>
<keyword evidence="4" id="KW-1185">Reference proteome</keyword>
<dbReference type="AlphaFoldDB" id="A0ABD1EEY7"/>
<evidence type="ECO:0000313" key="4">
    <source>
        <dbReference type="Proteomes" id="UP001566132"/>
    </source>
</evidence>
<accession>A0ABD1EEY7</accession>
<keyword evidence="1" id="KW-0812">Transmembrane</keyword>
<comment type="caution">
    <text evidence="3">The sequence shown here is derived from an EMBL/GenBank/DDBJ whole genome shotgun (WGS) entry which is preliminary data.</text>
</comment>
<feature type="transmembrane region" description="Helical" evidence="1">
    <location>
        <begin position="65"/>
        <end position="88"/>
    </location>
</feature>
<organism evidence="3 4">
    <name type="scientific">Hypothenemus hampei</name>
    <name type="common">Coffee berry borer</name>
    <dbReference type="NCBI Taxonomy" id="57062"/>
    <lineage>
        <taxon>Eukaryota</taxon>
        <taxon>Metazoa</taxon>
        <taxon>Ecdysozoa</taxon>
        <taxon>Arthropoda</taxon>
        <taxon>Hexapoda</taxon>
        <taxon>Insecta</taxon>
        <taxon>Pterygota</taxon>
        <taxon>Neoptera</taxon>
        <taxon>Endopterygota</taxon>
        <taxon>Coleoptera</taxon>
        <taxon>Polyphaga</taxon>
        <taxon>Cucujiformia</taxon>
        <taxon>Curculionidae</taxon>
        <taxon>Scolytinae</taxon>
        <taxon>Hypothenemus</taxon>
    </lineage>
</organism>
<proteinExistence type="predicted"/>
<evidence type="ECO:0000313" key="3">
    <source>
        <dbReference type="EMBL" id="KAL1493199.1"/>
    </source>
</evidence>
<evidence type="ECO:0000256" key="1">
    <source>
        <dbReference type="SAM" id="Phobius"/>
    </source>
</evidence>
<feature type="signal peptide" evidence="2">
    <location>
        <begin position="1"/>
        <end position="28"/>
    </location>
</feature>
<dbReference type="EMBL" id="JBDJPC010000008">
    <property type="protein sequence ID" value="KAL1493199.1"/>
    <property type="molecule type" value="Genomic_DNA"/>
</dbReference>
<name>A0ABD1EEY7_HYPHA</name>
<keyword evidence="2" id="KW-0732">Signal</keyword>